<feature type="binding site" evidence="15">
    <location>
        <position position="307"/>
    </location>
    <ligand>
        <name>NADP(+)</name>
        <dbReference type="ChEBI" id="CHEBI:58349"/>
    </ligand>
</feature>
<gene>
    <name evidence="15 18" type="primary">asd</name>
    <name evidence="18" type="ORF">HMPREF1977_0478</name>
</gene>
<dbReference type="GO" id="GO:0071266">
    <property type="term" value="P:'de novo' L-methionine biosynthetic process"/>
    <property type="evidence" value="ECO:0007669"/>
    <property type="project" value="UniProtKB-UniRule"/>
</dbReference>
<evidence type="ECO:0000259" key="17">
    <source>
        <dbReference type="SMART" id="SM00859"/>
    </source>
</evidence>
<accession>E4MQ18</accession>
<evidence type="ECO:0000256" key="14">
    <source>
        <dbReference type="ARBA" id="ARBA00047891"/>
    </source>
</evidence>
<dbReference type="EMBL" id="AEOH01000011">
    <property type="protein sequence ID" value="EFS98261.1"/>
    <property type="molecule type" value="Genomic_DNA"/>
</dbReference>
<dbReference type="UniPathway" id="UPA00051">
    <property type="reaction ID" value="UER00464"/>
</dbReference>
<evidence type="ECO:0000256" key="11">
    <source>
        <dbReference type="ARBA" id="ARBA00023002"/>
    </source>
</evidence>
<dbReference type="GO" id="GO:0004073">
    <property type="term" value="F:aspartate-semialdehyde dehydrogenase activity"/>
    <property type="evidence" value="ECO:0007669"/>
    <property type="project" value="UniProtKB-UniRule"/>
</dbReference>
<dbReference type="InterPro" id="IPR012080">
    <property type="entry name" value="Asp_semialdehyde_DH"/>
</dbReference>
<dbReference type="PIRSF" id="PIRSF000148">
    <property type="entry name" value="ASA_dh"/>
    <property type="match status" value="1"/>
</dbReference>
<dbReference type="InterPro" id="IPR000534">
    <property type="entry name" value="Semialdehyde_DH_NAD-bd"/>
</dbReference>
<dbReference type="AlphaFoldDB" id="E4MQ18"/>
<evidence type="ECO:0000256" key="1">
    <source>
        <dbReference type="ARBA" id="ARBA00005021"/>
    </source>
</evidence>
<dbReference type="CDD" id="cd02316">
    <property type="entry name" value="VcASADH2_like_N"/>
    <property type="match status" value="1"/>
</dbReference>
<dbReference type="Pfam" id="PF01118">
    <property type="entry name" value="Semialdhyde_dh"/>
    <property type="match status" value="1"/>
</dbReference>
<dbReference type="CDD" id="cd18131">
    <property type="entry name" value="ASADH_C_bac_euk_like"/>
    <property type="match status" value="1"/>
</dbReference>
<dbReference type="HOGENOM" id="CLU_049966_0_1_10"/>
<comment type="subunit">
    <text evidence="5 15">Homodimer.</text>
</comment>
<dbReference type="HAMAP" id="MF_02121">
    <property type="entry name" value="ASADH"/>
    <property type="match status" value="1"/>
</dbReference>
<reference evidence="18 19" key="1">
    <citation type="submission" date="2010-10" db="EMBL/GenBank/DDBJ databases">
        <authorList>
            <person name="Muzny D."/>
            <person name="Qin X."/>
            <person name="Deng J."/>
            <person name="Jiang H."/>
            <person name="Liu Y."/>
            <person name="Qu J."/>
            <person name="Song X.-Z."/>
            <person name="Zhang L."/>
            <person name="Thornton R."/>
            <person name="Coyle M."/>
            <person name="Francisco L."/>
            <person name="Jackson L."/>
            <person name="Javaid M."/>
            <person name="Korchina V."/>
            <person name="Kovar C."/>
            <person name="Mata R."/>
            <person name="Mathew T."/>
            <person name="Ngo R."/>
            <person name="Nguyen L."/>
            <person name="Nguyen N."/>
            <person name="Okwuonu G."/>
            <person name="Ongeri F."/>
            <person name="Pham C."/>
            <person name="Simmons D."/>
            <person name="Wilczek-Boney K."/>
            <person name="Hale W."/>
            <person name="Jakkamsetti A."/>
            <person name="Pham P."/>
            <person name="Ruth R."/>
            <person name="San Lucas F."/>
            <person name="Warren J."/>
            <person name="Zhang J."/>
            <person name="Zhao Z."/>
            <person name="Zhou C."/>
            <person name="Zhu D."/>
            <person name="Lee S."/>
            <person name="Bess C."/>
            <person name="Blankenburg K."/>
            <person name="Forbes L."/>
            <person name="Fu Q."/>
            <person name="Gubbala S."/>
            <person name="Hirani K."/>
            <person name="Jayaseelan J.C."/>
            <person name="Lara F."/>
            <person name="Munidasa M."/>
            <person name="Palculict T."/>
            <person name="Patil S."/>
            <person name="Pu L.-L."/>
            <person name="Saada N."/>
            <person name="Tang L."/>
            <person name="Weissenberger G."/>
            <person name="Zhu Y."/>
            <person name="Hemphill L."/>
            <person name="Shang Y."/>
            <person name="Youmans B."/>
            <person name="Ayvaz T."/>
            <person name="Ross M."/>
            <person name="Santibanez J."/>
            <person name="Aqrawi P."/>
            <person name="Gross S."/>
            <person name="Joshi V."/>
            <person name="Fowler G."/>
            <person name="Nazareth L."/>
            <person name="Reid J."/>
            <person name="Worley K."/>
            <person name="Petrosino J."/>
            <person name="Highlander S."/>
            <person name="Gibbs R."/>
        </authorList>
    </citation>
    <scope>NUCLEOTIDE SEQUENCE [LARGE SCALE GENOMIC DNA]</scope>
    <source>
        <strain evidence="18 19">F0287</strain>
    </source>
</reference>
<dbReference type="UniPathway" id="UPA00050">
    <property type="reaction ID" value="UER00463"/>
</dbReference>
<dbReference type="GO" id="GO:0009097">
    <property type="term" value="P:isoleucine biosynthetic process"/>
    <property type="evidence" value="ECO:0007669"/>
    <property type="project" value="UniProtKB-UniRule"/>
</dbReference>
<evidence type="ECO:0000313" key="18">
    <source>
        <dbReference type="EMBL" id="EFS98261.1"/>
    </source>
</evidence>
<dbReference type="Pfam" id="PF02774">
    <property type="entry name" value="Semialdhyde_dhC"/>
    <property type="match status" value="1"/>
</dbReference>
<comment type="caution">
    <text evidence="15">Lacks conserved residue(s) required for the propagation of feature annotation.</text>
</comment>
<dbReference type="Gene3D" id="3.40.50.720">
    <property type="entry name" value="NAD(P)-binding Rossmann-like Domain"/>
    <property type="match status" value="1"/>
</dbReference>
<dbReference type="GO" id="GO:0046983">
    <property type="term" value="F:protein dimerization activity"/>
    <property type="evidence" value="ECO:0007669"/>
    <property type="project" value="InterPro"/>
</dbReference>
<evidence type="ECO:0000256" key="16">
    <source>
        <dbReference type="PIRSR" id="PIRSR000148-1"/>
    </source>
</evidence>
<dbReference type="GO" id="GO:0051287">
    <property type="term" value="F:NAD binding"/>
    <property type="evidence" value="ECO:0007669"/>
    <property type="project" value="InterPro"/>
</dbReference>
<evidence type="ECO:0000256" key="4">
    <source>
        <dbReference type="ARBA" id="ARBA00010584"/>
    </source>
</evidence>
<dbReference type="eggNOG" id="COG0136">
    <property type="taxonomic scope" value="Bacteria"/>
</dbReference>
<dbReference type="SMART" id="SM00859">
    <property type="entry name" value="Semialdhyde_dh"/>
    <property type="match status" value="1"/>
</dbReference>
<evidence type="ECO:0000256" key="6">
    <source>
        <dbReference type="ARBA" id="ARBA00013120"/>
    </source>
</evidence>
<evidence type="ECO:0000256" key="3">
    <source>
        <dbReference type="ARBA" id="ARBA00005097"/>
    </source>
</evidence>
<organism evidence="18 19">
    <name type="scientific">Capnocytophaga ochracea F0287</name>
    <dbReference type="NCBI Taxonomy" id="873517"/>
    <lineage>
        <taxon>Bacteria</taxon>
        <taxon>Pseudomonadati</taxon>
        <taxon>Bacteroidota</taxon>
        <taxon>Flavobacteriia</taxon>
        <taxon>Flavobacteriales</taxon>
        <taxon>Flavobacteriaceae</taxon>
        <taxon>Capnocytophaga</taxon>
    </lineage>
</organism>
<dbReference type="UniPathway" id="UPA00034">
    <property type="reaction ID" value="UER00016"/>
</dbReference>
<evidence type="ECO:0000256" key="7">
    <source>
        <dbReference type="ARBA" id="ARBA00022605"/>
    </source>
</evidence>
<keyword evidence="10 15" id="KW-0220">Diaminopimelate biosynthesis</keyword>
<dbReference type="InterPro" id="IPR036291">
    <property type="entry name" value="NAD(P)-bd_dom_sf"/>
</dbReference>
<dbReference type="GO" id="GO:0019877">
    <property type="term" value="P:diaminopimelate biosynthetic process"/>
    <property type="evidence" value="ECO:0007669"/>
    <property type="project" value="UniProtKB-UniRule"/>
</dbReference>
<evidence type="ECO:0000256" key="5">
    <source>
        <dbReference type="ARBA" id="ARBA00011738"/>
    </source>
</evidence>
<dbReference type="SUPFAM" id="SSF51735">
    <property type="entry name" value="NAD(P)-binding Rossmann-fold domains"/>
    <property type="match status" value="1"/>
</dbReference>
<dbReference type="NCBIfam" id="NF011456">
    <property type="entry name" value="PRK14874.1"/>
    <property type="match status" value="1"/>
</dbReference>
<evidence type="ECO:0000256" key="8">
    <source>
        <dbReference type="ARBA" id="ARBA00022697"/>
    </source>
</evidence>
<feature type="binding site" evidence="15">
    <location>
        <begin position="37"/>
        <end position="38"/>
    </location>
    <ligand>
        <name>NADP(+)</name>
        <dbReference type="ChEBI" id="CHEBI:58349"/>
    </ligand>
</feature>
<comment type="similarity">
    <text evidence="4 15">Belongs to the aspartate-semialdehyde dehydrogenase family.</text>
</comment>
<dbReference type="RefSeq" id="WP_002671810.1">
    <property type="nucleotide sequence ID" value="NZ_GL573160.1"/>
</dbReference>
<evidence type="ECO:0000256" key="10">
    <source>
        <dbReference type="ARBA" id="ARBA00022915"/>
    </source>
</evidence>
<evidence type="ECO:0000256" key="9">
    <source>
        <dbReference type="ARBA" id="ARBA00022857"/>
    </source>
</evidence>
<feature type="domain" description="Semialdehyde dehydrogenase NAD-binding" evidence="17">
    <location>
        <begin position="2"/>
        <end position="117"/>
    </location>
</feature>
<feature type="binding site" evidence="15">
    <location>
        <position position="97"/>
    </location>
    <ligand>
        <name>phosphate</name>
        <dbReference type="ChEBI" id="CHEBI:43474"/>
    </ligand>
</feature>
<comment type="pathway">
    <text evidence="3 15">Amino-acid biosynthesis; L-threonine biosynthesis; L-threonine from L-aspartate: step 2/5.</text>
</comment>
<dbReference type="PANTHER" id="PTHR46278:SF2">
    <property type="entry name" value="ASPARTATE-SEMIALDEHYDE DEHYDROGENASE"/>
    <property type="match status" value="1"/>
</dbReference>
<dbReference type="InterPro" id="IPR012280">
    <property type="entry name" value="Semialdhyde_DH_dimer_dom"/>
</dbReference>
<keyword evidence="13 15" id="KW-0486">Methionine biosynthesis</keyword>
<evidence type="ECO:0000256" key="15">
    <source>
        <dbReference type="HAMAP-Rule" id="MF_02121"/>
    </source>
</evidence>
<feature type="binding site" evidence="15">
    <location>
        <begin position="9"/>
        <end position="12"/>
    </location>
    <ligand>
        <name>NADP(+)</name>
        <dbReference type="ChEBI" id="CHEBI:58349"/>
    </ligand>
</feature>
<evidence type="ECO:0000256" key="12">
    <source>
        <dbReference type="ARBA" id="ARBA00023154"/>
    </source>
</evidence>
<dbReference type="GO" id="GO:0050661">
    <property type="term" value="F:NADP binding"/>
    <property type="evidence" value="ECO:0007669"/>
    <property type="project" value="UniProtKB-UniRule"/>
</dbReference>
<comment type="pathway">
    <text evidence="1 15">Amino-acid biosynthesis; L-methionine biosynthesis via de novo pathway; L-homoserine from L-aspartate: step 2/3.</text>
</comment>
<comment type="function">
    <text evidence="15">Catalyzes the NADPH-dependent formation of L-aspartate-semialdehyde (L-ASA) by the reductive dephosphorylation of L-aspartyl-4-phosphate.</text>
</comment>
<dbReference type="SUPFAM" id="SSF55347">
    <property type="entry name" value="Glyceraldehyde-3-phosphate dehydrogenase-like, C-terminal domain"/>
    <property type="match status" value="1"/>
</dbReference>
<dbReference type="NCBIfam" id="TIGR01296">
    <property type="entry name" value="asd_B"/>
    <property type="match status" value="1"/>
</dbReference>
<evidence type="ECO:0000256" key="2">
    <source>
        <dbReference type="ARBA" id="ARBA00005076"/>
    </source>
</evidence>
<evidence type="ECO:0000256" key="13">
    <source>
        <dbReference type="ARBA" id="ARBA00023167"/>
    </source>
</evidence>
<dbReference type="Gene3D" id="3.30.360.10">
    <property type="entry name" value="Dihydrodipicolinate Reductase, domain 2"/>
    <property type="match status" value="1"/>
</dbReference>
<keyword evidence="12 15" id="KW-0457">Lysine biosynthesis</keyword>
<keyword evidence="11 15" id="KW-0560">Oxidoreductase</keyword>
<keyword evidence="8 15" id="KW-0791">Threonine biosynthesis</keyword>
<dbReference type="InterPro" id="IPR005986">
    <property type="entry name" value="Asp_semialdehyde_DH_beta"/>
</dbReference>
<dbReference type="Proteomes" id="UP000005391">
    <property type="component" value="Unassembled WGS sequence"/>
</dbReference>
<comment type="pathway">
    <text evidence="2 15">Amino-acid biosynthesis; L-lysine biosynthesis via DAP pathway; (S)-tetrahydrodipicolinate from L-aspartate: step 2/4.</text>
</comment>
<comment type="catalytic activity">
    <reaction evidence="14 15">
        <text>L-aspartate 4-semialdehyde + phosphate + NADP(+) = 4-phospho-L-aspartate + NADPH + H(+)</text>
        <dbReference type="Rhea" id="RHEA:24284"/>
        <dbReference type="ChEBI" id="CHEBI:15378"/>
        <dbReference type="ChEBI" id="CHEBI:43474"/>
        <dbReference type="ChEBI" id="CHEBI:57535"/>
        <dbReference type="ChEBI" id="CHEBI:57783"/>
        <dbReference type="ChEBI" id="CHEBI:58349"/>
        <dbReference type="ChEBI" id="CHEBI:537519"/>
        <dbReference type="EC" id="1.2.1.11"/>
    </reaction>
</comment>
<sequence length="329" mass="36316">MRVAVVGVTGMVGNVMLEVLAEHKFPVTELIPVASEKSVGKKITFQGTEYTVIGLQQAVSLKPDLALFSAGATVSKEWAPKFAQVGTTVVDNSSAWRMDDTKKLVIPEINADVLTKDDKIIANPNCSTIQMLVALAPLQKKYGIKRVVVSTYQSITGTGVKAVRQLENEYKGEKGEMAYHYPIHRNVIPHCDVFEDNGYTKEEMKLVRETKKILRDDSIAVTATAVRIPVVGGHSEAVNVELKKDFNIDEVRALLTQSPGIKVQDNTDTNTYPMPLYAHGKDDVFVGRIRRDESQPNTLNLWVVADNLRKGAATNTIQIAEYLIAHKLL</sequence>
<dbReference type="GO" id="GO:0009088">
    <property type="term" value="P:threonine biosynthetic process"/>
    <property type="evidence" value="ECO:0007669"/>
    <property type="project" value="UniProtKB-UniRule"/>
</dbReference>
<name>E4MQ18_CAPOC</name>
<feature type="active site" description="Proton acceptor" evidence="15 16">
    <location>
        <position position="234"/>
    </location>
</feature>
<dbReference type="GO" id="GO:0009089">
    <property type="term" value="P:lysine biosynthetic process via diaminopimelate"/>
    <property type="evidence" value="ECO:0007669"/>
    <property type="project" value="UniProtKB-UniRule"/>
</dbReference>
<feature type="binding site" evidence="15">
    <location>
        <position position="153"/>
    </location>
    <ligand>
        <name>substrate</name>
    </ligand>
</feature>
<keyword evidence="9 15" id="KW-0521">NADP</keyword>
<feature type="binding site" evidence="15">
    <location>
        <position position="227"/>
    </location>
    <ligand>
        <name>substrate</name>
    </ligand>
</feature>
<proteinExistence type="inferred from homology"/>
<keyword evidence="7 15" id="KW-0028">Amino-acid biosynthesis</keyword>
<feature type="active site" description="Acyl-thioester intermediate" evidence="15 16">
    <location>
        <position position="126"/>
    </location>
</feature>
<dbReference type="PANTHER" id="PTHR46278">
    <property type="entry name" value="DEHYDROGENASE, PUTATIVE-RELATED"/>
    <property type="match status" value="1"/>
</dbReference>
<dbReference type="EC" id="1.2.1.11" evidence="6 15"/>
<comment type="caution">
    <text evidence="18">The sequence shown here is derived from an EMBL/GenBank/DDBJ whole genome shotgun (WGS) entry which is preliminary data.</text>
</comment>
<protein>
    <recommendedName>
        <fullName evidence="6 15">Aspartate-semialdehyde dehydrogenase</fullName>
        <shortName evidence="15">ASA dehydrogenase</shortName>
        <shortName evidence="15">ASADH</shortName>
        <ecNumber evidence="6 15">1.2.1.11</ecNumber>
    </recommendedName>
    <alternativeName>
        <fullName evidence="15">Aspartate-beta-semialdehyde dehydrogenase</fullName>
    </alternativeName>
</protein>
<evidence type="ECO:0000313" key="19">
    <source>
        <dbReference type="Proteomes" id="UP000005391"/>
    </source>
</evidence>